<gene>
    <name evidence="4" type="ORF">SAMN00120144_0020</name>
</gene>
<evidence type="ECO:0000313" key="5">
    <source>
        <dbReference type="Proteomes" id="UP000192266"/>
    </source>
</evidence>
<keyword evidence="2" id="KW-0812">Transmembrane</keyword>
<keyword evidence="2" id="KW-1133">Transmembrane helix</keyword>
<feature type="signal peptide" evidence="3">
    <location>
        <begin position="1"/>
        <end position="23"/>
    </location>
</feature>
<reference evidence="4 5" key="1">
    <citation type="submission" date="2017-04" db="EMBL/GenBank/DDBJ databases">
        <authorList>
            <person name="Afonso C.L."/>
            <person name="Miller P.J."/>
            <person name="Scott M.A."/>
            <person name="Spackman E."/>
            <person name="Goraichik I."/>
            <person name="Dimitrov K.M."/>
            <person name="Suarez D.L."/>
            <person name="Swayne D.E."/>
        </authorList>
    </citation>
    <scope>NUCLEOTIDE SEQUENCE [LARGE SCALE GENOMIC DNA]</scope>
    <source>
        <strain evidence="4 5">DSM 11622</strain>
    </source>
</reference>
<evidence type="ECO:0000256" key="2">
    <source>
        <dbReference type="SAM" id="Phobius"/>
    </source>
</evidence>
<keyword evidence="5" id="KW-1185">Reference proteome</keyword>
<keyword evidence="1" id="KW-0175">Coiled coil</keyword>
<dbReference type="Proteomes" id="UP000192266">
    <property type="component" value="Unassembled WGS sequence"/>
</dbReference>
<feature type="transmembrane region" description="Helical" evidence="2">
    <location>
        <begin position="165"/>
        <end position="183"/>
    </location>
</feature>
<dbReference type="AlphaFoldDB" id="A0A1W1W0G7"/>
<dbReference type="EMBL" id="FWWW01000091">
    <property type="protein sequence ID" value="SMB99117.1"/>
    <property type="molecule type" value="Genomic_DNA"/>
</dbReference>
<feature type="chain" id="PRO_5012596689" evidence="3">
    <location>
        <begin position="24"/>
        <end position="205"/>
    </location>
</feature>
<sequence length="205" mass="23292">MRLKRYLFFLLLLLVGGGNGALAQQTTAANGPLLREIREREQLMQAYEQTSAQRNGLFGKKASKKDLNQVNAALRRIIRKDTEILQAVRQRTLPNIAQVEAARVKAETKAVEATNGKYAALENQIEELQIREMEREKLEVERETRLLIAQAAAAEAEQVRTKHEMIAVGLALLCAGLLGYILWQRRRQGQRRPVAFQHRSRPLVE</sequence>
<keyword evidence="2" id="KW-0472">Membrane</keyword>
<proteinExistence type="predicted"/>
<accession>A0A1W1W0G7</accession>
<evidence type="ECO:0000256" key="1">
    <source>
        <dbReference type="SAM" id="Coils"/>
    </source>
</evidence>
<evidence type="ECO:0000313" key="4">
    <source>
        <dbReference type="EMBL" id="SMB99117.1"/>
    </source>
</evidence>
<dbReference type="STRING" id="645990.SAMN00120144_0020"/>
<feature type="coiled-coil region" evidence="1">
    <location>
        <begin position="104"/>
        <end position="150"/>
    </location>
</feature>
<evidence type="ECO:0000256" key="3">
    <source>
        <dbReference type="SAM" id="SignalP"/>
    </source>
</evidence>
<keyword evidence="3" id="KW-0732">Signal</keyword>
<organism evidence="4 5">
    <name type="scientific">Hymenobacter roseosalivarius DSM 11622</name>
    <dbReference type="NCBI Taxonomy" id="645990"/>
    <lineage>
        <taxon>Bacteria</taxon>
        <taxon>Pseudomonadati</taxon>
        <taxon>Bacteroidota</taxon>
        <taxon>Cytophagia</taxon>
        <taxon>Cytophagales</taxon>
        <taxon>Hymenobacteraceae</taxon>
        <taxon>Hymenobacter</taxon>
    </lineage>
</organism>
<name>A0A1W1W0G7_9BACT</name>
<protein>
    <submittedName>
        <fullName evidence="4">Uncharacterized protein</fullName>
    </submittedName>
</protein>